<evidence type="ECO:0000259" key="4">
    <source>
        <dbReference type="Pfam" id="PF00205"/>
    </source>
</evidence>
<dbReference type="NCBIfam" id="NF005712">
    <property type="entry name" value="PRK07524.1"/>
    <property type="match status" value="1"/>
</dbReference>
<dbReference type="PANTHER" id="PTHR18968:SF13">
    <property type="entry name" value="ACETOLACTATE SYNTHASE CATALYTIC SUBUNIT, MITOCHONDRIAL"/>
    <property type="match status" value="1"/>
</dbReference>
<dbReference type="GO" id="GO:0047435">
    <property type="term" value="F:5-guanidino-2-oxopentanoate decarboxylase activity"/>
    <property type="evidence" value="ECO:0007669"/>
    <property type="project" value="UniProtKB-EC"/>
</dbReference>
<organism evidence="7 8">
    <name type="scientific">Microbulbifer pacificus</name>
    <dbReference type="NCBI Taxonomy" id="407164"/>
    <lineage>
        <taxon>Bacteria</taxon>
        <taxon>Pseudomonadati</taxon>
        <taxon>Pseudomonadota</taxon>
        <taxon>Gammaproteobacteria</taxon>
        <taxon>Cellvibrionales</taxon>
        <taxon>Microbulbiferaceae</taxon>
        <taxon>Microbulbifer</taxon>
    </lineage>
</organism>
<feature type="domain" description="Thiamine pyrophosphate enzyme central" evidence="4">
    <location>
        <begin position="214"/>
        <end position="346"/>
    </location>
</feature>
<dbReference type="GO" id="GO:0009099">
    <property type="term" value="P:L-valine biosynthetic process"/>
    <property type="evidence" value="ECO:0007669"/>
    <property type="project" value="TreeGrafter"/>
</dbReference>
<accession>A0AAU0N1B7</accession>
<dbReference type="InterPro" id="IPR012000">
    <property type="entry name" value="Thiamin_PyroP_enz_cen_dom"/>
</dbReference>
<dbReference type="InterPro" id="IPR012001">
    <property type="entry name" value="Thiamin_PyroP_enz_TPP-bd_dom"/>
</dbReference>
<dbReference type="RefSeq" id="WP_318954714.1">
    <property type="nucleotide sequence ID" value="NZ_CP137555.1"/>
</dbReference>
<evidence type="ECO:0000256" key="2">
    <source>
        <dbReference type="ARBA" id="ARBA00023052"/>
    </source>
</evidence>
<dbReference type="GO" id="GO:0050660">
    <property type="term" value="F:flavin adenine dinucleotide binding"/>
    <property type="evidence" value="ECO:0007669"/>
    <property type="project" value="TreeGrafter"/>
</dbReference>
<keyword evidence="8" id="KW-1185">Reference proteome</keyword>
<dbReference type="KEGG" id="mpaf:R5R33_03780"/>
<dbReference type="GO" id="GO:0030976">
    <property type="term" value="F:thiamine pyrophosphate binding"/>
    <property type="evidence" value="ECO:0007669"/>
    <property type="project" value="InterPro"/>
</dbReference>
<evidence type="ECO:0000256" key="3">
    <source>
        <dbReference type="RuleBase" id="RU362132"/>
    </source>
</evidence>
<dbReference type="Pfam" id="PF02775">
    <property type="entry name" value="TPP_enzyme_C"/>
    <property type="match status" value="1"/>
</dbReference>
<dbReference type="EMBL" id="CP137555">
    <property type="protein sequence ID" value="WOX06256.1"/>
    <property type="molecule type" value="Genomic_DNA"/>
</dbReference>
<dbReference type="InterPro" id="IPR029061">
    <property type="entry name" value="THDP-binding"/>
</dbReference>
<dbReference type="Pfam" id="PF00205">
    <property type="entry name" value="TPP_enzyme_M"/>
    <property type="match status" value="1"/>
</dbReference>
<keyword evidence="7" id="KW-0456">Lyase</keyword>
<proteinExistence type="inferred from homology"/>
<evidence type="ECO:0000313" key="8">
    <source>
        <dbReference type="Proteomes" id="UP001302477"/>
    </source>
</evidence>
<dbReference type="InterPro" id="IPR011766">
    <property type="entry name" value="TPP_enzyme_TPP-bd"/>
</dbReference>
<name>A0AAU0N1B7_9GAMM</name>
<evidence type="ECO:0000259" key="6">
    <source>
        <dbReference type="Pfam" id="PF02776"/>
    </source>
</evidence>
<dbReference type="CDD" id="cd07035">
    <property type="entry name" value="TPP_PYR_POX_like"/>
    <property type="match status" value="1"/>
</dbReference>
<dbReference type="InterPro" id="IPR029035">
    <property type="entry name" value="DHS-like_NAD/FAD-binding_dom"/>
</dbReference>
<dbReference type="GO" id="GO:0005948">
    <property type="term" value="C:acetolactate synthase complex"/>
    <property type="evidence" value="ECO:0007669"/>
    <property type="project" value="TreeGrafter"/>
</dbReference>
<dbReference type="SUPFAM" id="SSF52518">
    <property type="entry name" value="Thiamin diphosphate-binding fold (THDP-binding)"/>
    <property type="match status" value="2"/>
</dbReference>
<dbReference type="Gene3D" id="3.40.50.970">
    <property type="match status" value="2"/>
</dbReference>
<dbReference type="InterPro" id="IPR045229">
    <property type="entry name" value="TPP_enz"/>
</dbReference>
<dbReference type="FunFam" id="3.40.50.970:FF:000007">
    <property type="entry name" value="Acetolactate synthase"/>
    <property type="match status" value="1"/>
</dbReference>
<sequence length="553" mass="59016">MQISITLKGFAAMQVTQPQHPNPSCAQVLMHLLRQYQVDTVFGIPGVHTIELYRGLPGSGLIHITPRHEQGAAFMADGYARASGKPGVCFLITGPGVTNAATAMAQAFSDSIPMLVISAVNRREDLGTGRGRLHELPHQQDVTRGFCVWQHSLTCAEQLPEVLARAFQVMHAPRPGPVHIEIPIDLFPAPMQKPLADYRAVKPATLPAAPADTIATAARWLAEAKSPVILLGGGAQAAGKEVTALAEQLAAPVFLSLAAKGIVDERHPLCGGANLSFTNVRERVEIADVVLAVATELAETDRNLVRENYHFNGKLIRVDLDPAQLVCNANPDLAICADAKATLGQLVDALPAANSERQRHTAAEVEDLLRGCRSEWWPGSEGRFPWVRALREALPENGILVSDSTQLAYNTNHALGLYQPRSHITCTTGYGTLGFALPAAIGAALASKRPVVGLIGDGGIMFTLGELAAAVEQRLPLPILVWNNSGYGEIRDFMDQAAVAREGVNLRAPDFVALARAFGADGCRIDKPEQLGPAVAEAFARQGPTLIEITAPA</sequence>
<dbReference type="Proteomes" id="UP001302477">
    <property type="component" value="Chromosome"/>
</dbReference>
<dbReference type="GO" id="GO:0003984">
    <property type="term" value="F:acetolactate synthase activity"/>
    <property type="evidence" value="ECO:0007669"/>
    <property type="project" value="TreeGrafter"/>
</dbReference>
<dbReference type="GO" id="GO:0000287">
    <property type="term" value="F:magnesium ion binding"/>
    <property type="evidence" value="ECO:0007669"/>
    <property type="project" value="InterPro"/>
</dbReference>
<dbReference type="Pfam" id="PF02776">
    <property type="entry name" value="TPP_enzyme_N"/>
    <property type="match status" value="1"/>
</dbReference>
<evidence type="ECO:0000256" key="1">
    <source>
        <dbReference type="ARBA" id="ARBA00007812"/>
    </source>
</evidence>
<feature type="domain" description="Thiamine pyrophosphate enzyme TPP-binding" evidence="5">
    <location>
        <begin position="406"/>
        <end position="549"/>
    </location>
</feature>
<protein>
    <submittedName>
        <fullName evidence="7">5-guanidino-2-oxopentanoate decarboxylase</fullName>
        <ecNumber evidence="7">4.1.1.75</ecNumber>
    </submittedName>
</protein>
<dbReference type="AlphaFoldDB" id="A0AAU0N1B7"/>
<reference evidence="7 8" key="1">
    <citation type="submission" date="2023-10" db="EMBL/GenBank/DDBJ databases">
        <title>Description of Microbulbifer bruguierae sp. nov., isolated from the sediments of mangrove plant Bruguiera sexangula and comparative genomic analyses of the genus Microbulbifer.</title>
        <authorList>
            <person name="Long M."/>
        </authorList>
    </citation>
    <scope>NUCLEOTIDE SEQUENCE [LARGE SCALE GENOMIC DNA]</scope>
    <source>
        <strain evidence="7 8">SPO729</strain>
    </source>
</reference>
<dbReference type="CDD" id="cd00568">
    <property type="entry name" value="TPP_enzymes"/>
    <property type="match status" value="1"/>
</dbReference>
<dbReference type="Gene3D" id="3.40.50.1220">
    <property type="entry name" value="TPP-binding domain"/>
    <property type="match status" value="1"/>
</dbReference>
<keyword evidence="2 3" id="KW-0786">Thiamine pyrophosphate</keyword>
<evidence type="ECO:0000259" key="5">
    <source>
        <dbReference type="Pfam" id="PF02775"/>
    </source>
</evidence>
<gene>
    <name evidence="7" type="ORF">R5R33_03780</name>
</gene>
<dbReference type="GO" id="GO:0009097">
    <property type="term" value="P:isoleucine biosynthetic process"/>
    <property type="evidence" value="ECO:0007669"/>
    <property type="project" value="TreeGrafter"/>
</dbReference>
<comment type="similarity">
    <text evidence="1 3">Belongs to the TPP enzyme family.</text>
</comment>
<feature type="domain" description="Thiamine pyrophosphate enzyme N-terminal TPP-binding" evidence="6">
    <location>
        <begin position="26"/>
        <end position="136"/>
    </location>
</feature>
<evidence type="ECO:0000313" key="7">
    <source>
        <dbReference type="EMBL" id="WOX06256.1"/>
    </source>
</evidence>
<dbReference type="EC" id="4.1.1.75" evidence="7"/>
<dbReference type="PANTHER" id="PTHR18968">
    <property type="entry name" value="THIAMINE PYROPHOSPHATE ENZYMES"/>
    <property type="match status" value="1"/>
</dbReference>
<dbReference type="SUPFAM" id="SSF52467">
    <property type="entry name" value="DHS-like NAD/FAD-binding domain"/>
    <property type="match status" value="1"/>
</dbReference>